<evidence type="ECO:0000259" key="17">
    <source>
        <dbReference type="PROSITE" id="PS50975"/>
    </source>
</evidence>
<evidence type="ECO:0000256" key="1">
    <source>
        <dbReference type="ARBA" id="ARBA00001953"/>
    </source>
</evidence>
<dbReference type="SUPFAM" id="SSF51230">
    <property type="entry name" value="Single hybrid motif"/>
    <property type="match status" value="1"/>
</dbReference>
<dbReference type="EC" id="6.4.1.3" evidence="3"/>
<dbReference type="Gene3D" id="3.30.470.20">
    <property type="entry name" value="ATP-grasp fold, B domain"/>
    <property type="match status" value="1"/>
</dbReference>
<dbReference type="InterPro" id="IPR041265">
    <property type="entry name" value="PCC_BT"/>
</dbReference>
<dbReference type="SUPFAM" id="SSF52440">
    <property type="entry name" value="PreATP-grasp domain"/>
    <property type="match status" value="1"/>
</dbReference>
<evidence type="ECO:0000256" key="2">
    <source>
        <dbReference type="ARBA" id="ARBA00005060"/>
    </source>
</evidence>
<dbReference type="SMART" id="SM00878">
    <property type="entry name" value="Biotin_carb_C"/>
    <property type="match status" value="1"/>
</dbReference>
<dbReference type="NCBIfam" id="NF006367">
    <property type="entry name" value="PRK08591.1"/>
    <property type="match status" value="1"/>
</dbReference>
<organism evidence="19 20">
    <name type="scientific">Jiella mangrovi</name>
    <dbReference type="NCBI Taxonomy" id="2821407"/>
    <lineage>
        <taxon>Bacteria</taxon>
        <taxon>Pseudomonadati</taxon>
        <taxon>Pseudomonadota</taxon>
        <taxon>Alphaproteobacteria</taxon>
        <taxon>Hyphomicrobiales</taxon>
        <taxon>Aurantimonadaceae</taxon>
        <taxon>Jiella</taxon>
    </lineage>
</organism>
<evidence type="ECO:0000256" key="10">
    <source>
        <dbReference type="ARBA" id="ARBA00023098"/>
    </source>
</evidence>
<dbReference type="Pfam" id="PF00364">
    <property type="entry name" value="Biotin_lipoyl"/>
    <property type="match status" value="1"/>
</dbReference>
<dbReference type="Pfam" id="PF18140">
    <property type="entry name" value="PCC_BT"/>
    <property type="match status" value="1"/>
</dbReference>
<feature type="domain" description="ATP-grasp" evidence="17">
    <location>
        <begin position="120"/>
        <end position="317"/>
    </location>
</feature>
<dbReference type="InterPro" id="IPR011761">
    <property type="entry name" value="ATP-grasp"/>
</dbReference>
<evidence type="ECO:0000259" key="16">
    <source>
        <dbReference type="PROSITE" id="PS50968"/>
    </source>
</evidence>
<evidence type="ECO:0000256" key="3">
    <source>
        <dbReference type="ARBA" id="ARBA00013050"/>
    </source>
</evidence>
<dbReference type="Gene3D" id="3.30.700.30">
    <property type="match status" value="1"/>
</dbReference>
<keyword evidence="6 14" id="KW-0547">Nucleotide-binding</keyword>
<dbReference type="Pfam" id="PF00289">
    <property type="entry name" value="Biotin_carb_N"/>
    <property type="match status" value="1"/>
</dbReference>
<dbReference type="RefSeq" id="WP_209594541.1">
    <property type="nucleotide sequence ID" value="NZ_JAGJCF010000006.1"/>
</dbReference>
<dbReference type="PROSITE" id="PS50968">
    <property type="entry name" value="BIOTINYL_LIPOYL"/>
    <property type="match status" value="1"/>
</dbReference>
<dbReference type="InterPro" id="IPR005481">
    <property type="entry name" value="BC-like_N"/>
</dbReference>
<dbReference type="PROSITE" id="PS50975">
    <property type="entry name" value="ATP_GRASP"/>
    <property type="match status" value="1"/>
</dbReference>
<dbReference type="InterPro" id="IPR000089">
    <property type="entry name" value="Biotin_lipoyl"/>
</dbReference>
<evidence type="ECO:0000259" key="18">
    <source>
        <dbReference type="PROSITE" id="PS50979"/>
    </source>
</evidence>
<feature type="region of interest" description="Disordered" evidence="15">
    <location>
        <begin position="360"/>
        <end position="384"/>
    </location>
</feature>
<comment type="pathway">
    <text evidence="2">Metabolic intermediate metabolism; propanoyl-CoA degradation; succinyl-CoA from propanoyl-CoA: step 1/3.</text>
</comment>
<evidence type="ECO:0000256" key="6">
    <source>
        <dbReference type="ARBA" id="ARBA00022741"/>
    </source>
</evidence>
<proteinExistence type="predicted"/>
<dbReference type="Pfam" id="PF02785">
    <property type="entry name" value="Biotin_carb_C"/>
    <property type="match status" value="1"/>
</dbReference>
<protein>
    <recommendedName>
        <fullName evidence="3">propionyl-CoA carboxylase</fullName>
        <ecNumber evidence="3">6.4.1.3</ecNumber>
    </recommendedName>
</protein>
<dbReference type="SUPFAM" id="SSF56059">
    <property type="entry name" value="Glutathione synthetase ATP-binding domain-like"/>
    <property type="match status" value="1"/>
</dbReference>
<keyword evidence="20" id="KW-1185">Reference proteome</keyword>
<dbReference type="PROSITE" id="PS50979">
    <property type="entry name" value="BC"/>
    <property type="match status" value="1"/>
</dbReference>
<dbReference type="InterPro" id="IPR005479">
    <property type="entry name" value="CPAse_ATP-bd"/>
</dbReference>
<name>A0ABS4BH13_9HYPH</name>
<keyword evidence="5" id="KW-0479">Metal-binding</keyword>
<dbReference type="PANTHER" id="PTHR18866">
    <property type="entry name" value="CARBOXYLASE:PYRUVATE/ACETYL-COA/PROPIONYL-COA CARBOXYLASE"/>
    <property type="match status" value="1"/>
</dbReference>
<reference evidence="19 20" key="1">
    <citation type="submission" date="2021-04" db="EMBL/GenBank/DDBJ databases">
        <title>Whole genome sequence of Jiella sp. KSK16Y-1.</title>
        <authorList>
            <person name="Tuo L."/>
        </authorList>
    </citation>
    <scope>NUCLEOTIDE SEQUENCE [LARGE SCALE GENOMIC DNA]</scope>
    <source>
        <strain evidence="19 20">KSK16Y-1</strain>
    </source>
</reference>
<dbReference type="InterPro" id="IPR005482">
    <property type="entry name" value="Biotin_COase_C"/>
</dbReference>
<keyword evidence="8" id="KW-0460">Magnesium</keyword>
<dbReference type="Proteomes" id="UP000678276">
    <property type="component" value="Unassembled WGS sequence"/>
</dbReference>
<dbReference type="Gene3D" id="2.40.50.100">
    <property type="match status" value="1"/>
</dbReference>
<evidence type="ECO:0000256" key="5">
    <source>
        <dbReference type="ARBA" id="ARBA00022723"/>
    </source>
</evidence>
<dbReference type="InterPro" id="IPR011053">
    <property type="entry name" value="Single_hybrid_motif"/>
</dbReference>
<gene>
    <name evidence="19" type="ORF">J6595_10655</name>
</gene>
<dbReference type="PROSITE" id="PS00867">
    <property type="entry name" value="CPSASE_2"/>
    <property type="match status" value="1"/>
</dbReference>
<evidence type="ECO:0000313" key="19">
    <source>
        <dbReference type="EMBL" id="MBP0616043.1"/>
    </source>
</evidence>
<dbReference type="PROSITE" id="PS00188">
    <property type="entry name" value="BIOTIN"/>
    <property type="match status" value="1"/>
</dbReference>
<comment type="catalytic activity">
    <reaction evidence="13">
        <text>propanoyl-CoA + hydrogencarbonate + ATP = (S)-methylmalonyl-CoA + ADP + phosphate + H(+)</text>
        <dbReference type="Rhea" id="RHEA:23720"/>
        <dbReference type="ChEBI" id="CHEBI:15378"/>
        <dbReference type="ChEBI" id="CHEBI:17544"/>
        <dbReference type="ChEBI" id="CHEBI:30616"/>
        <dbReference type="ChEBI" id="CHEBI:43474"/>
        <dbReference type="ChEBI" id="CHEBI:57327"/>
        <dbReference type="ChEBI" id="CHEBI:57392"/>
        <dbReference type="ChEBI" id="CHEBI:456216"/>
        <dbReference type="EC" id="6.4.1.3"/>
    </reaction>
    <physiologicalReaction direction="left-to-right" evidence="13">
        <dbReference type="Rhea" id="RHEA:23721"/>
    </physiologicalReaction>
</comment>
<feature type="domain" description="Lipoyl-binding" evidence="16">
    <location>
        <begin position="605"/>
        <end position="681"/>
    </location>
</feature>
<keyword evidence="10" id="KW-0443">Lipid metabolism</keyword>
<dbReference type="InterPro" id="IPR016185">
    <property type="entry name" value="PreATP-grasp_dom_sf"/>
</dbReference>
<dbReference type="Pfam" id="PF02786">
    <property type="entry name" value="CPSase_L_D2"/>
    <property type="match status" value="1"/>
</dbReference>
<comment type="caution">
    <text evidence="19">The sequence shown here is derived from an EMBL/GenBank/DDBJ whole genome shotgun (WGS) entry which is preliminary data.</text>
</comment>
<dbReference type="PANTHER" id="PTHR18866:SF33">
    <property type="entry name" value="METHYLCROTONOYL-COA CARBOXYLASE SUBUNIT ALPHA, MITOCHONDRIAL-RELATED"/>
    <property type="match status" value="1"/>
</dbReference>
<evidence type="ECO:0000313" key="20">
    <source>
        <dbReference type="Proteomes" id="UP000678276"/>
    </source>
</evidence>
<feature type="domain" description="Biotin carboxylation" evidence="18">
    <location>
        <begin position="1"/>
        <end position="468"/>
    </location>
</feature>
<evidence type="ECO:0000256" key="12">
    <source>
        <dbReference type="ARBA" id="ARBA00023267"/>
    </source>
</evidence>
<evidence type="ECO:0000256" key="11">
    <source>
        <dbReference type="ARBA" id="ARBA00023211"/>
    </source>
</evidence>
<dbReference type="CDD" id="cd06850">
    <property type="entry name" value="biotinyl_domain"/>
    <property type="match status" value="1"/>
</dbReference>
<comment type="cofactor">
    <cofactor evidence="1">
        <name>biotin</name>
        <dbReference type="ChEBI" id="CHEBI:57586"/>
    </cofactor>
</comment>
<feature type="compositionally biased region" description="Low complexity" evidence="15">
    <location>
        <begin position="368"/>
        <end position="379"/>
    </location>
</feature>
<evidence type="ECO:0000256" key="8">
    <source>
        <dbReference type="ARBA" id="ARBA00022842"/>
    </source>
</evidence>
<dbReference type="InterPro" id="IPR050856">
    <property type="entry name" value="Biotin_carboxylase_complex"/>
</dbReference>
<keyword evidence="7 14" id="KW-0067">ATP-binding</keyword>
<keyword evidence="9" id="KW-0442">Lipid degradation</keyword>
<dbReference type="InterPro" id="IPR001882">
    <property type="entry name" value="Biotin_BS"/>
</dbReference>
<dbReference type="InterPro" id="IPR011764">
    <property type="entry name" value="Biotin_carboxylation_dom"/>
</dbReference>
<keyword evidence="4" id="KW-0436">Ligase</keyword>
<evidence type="ECO:0000256" key="14">
    <source>
        <dbReference type="PROSITE-ProRule" id="PRU00409"/>
    </source>
</evidence>
<evidence type="ECO:0000256" key="15">
    <source>
        <dbReference type="SAM" id="MobiDB-lite"/>
    </source>
</evidence>
<dbReference type="PROSITE" id="PS00866">
    <property type="entry name" value="CPSASE_1"/>
    <property type="match status" value="1"/>
</dbReference>
<evidence type="ECO:0000256" key="4">
    <source>
        <dbReference type="ARBA" id="ARBA00022598"/>
    </source>
</evidence>
<dbReference type="InterPro" id="IPR011054">
    <property type="entry name" value="Rudment_hybrid_motif"/>
</dbReference>
<keyword evidence="11" id="KW-0464">Manganese</keyword>
<dbReference type="SUPFAM" id="SSF51246">
    <property type="entry name" value="Rudiment single hybrid motif"/>
    <property type="match status" value="1"/>
</dbReference>
<dbReference type="EMBL" id="JAGJCF010000006">
    <property type="protein sequence ID" value="MBP0616043.1"/>
    <property type="molecule type" value="Genomic_DNA"/>
</dbReference>
<keyword evidence="12" id="KW-0092">Biotin</keyword>
<accession>A0ABS4BH13</accession>
<evidence type="ECO:0000256" key="7">
    <source>
        <dbReference type="ARBA" id="ARBA00022840"/>
    </source>
</evidence>
<evidence type="ECO:0000256" key="13">
    <source>
        <dbReference type="ARBA" id="ARBA00049495"/>
    </source>
</evidence>
<evidence type="ECO:0000256" key="9">
    <source>
        <dbReference type="ARBA" id="ARBA00022963"/>
    </source>
</evidence>
<sequence length="682" mass="73575">MFKKILIANRGEIACRVIRTAKKMGIATVAVYSDADRDAVHVRQADEAVHIGPPQANQSYLLGEKIIEACKATGAEAVHPGYGFLSENAAFCEKLEAAGITFIGPKPRAIKAMGDKITSKKLAAEAGVSTVPGFMGLIDSAEHAAQIAGEIGYPVMIKASAGGGGKGMRIAWNDEEARDGFDRSRSEAKSSFGDDRIFIEKFVEQPRHIEIQVLADSFGNCVYLNERECSIQRRNQKVVEEAPSSFLDPETRKAMGEQSVALAKAVDYESAGTVEFIVDKNRNFYFLEMNTRLQVEHPVTELITGVDLVEQMIRVANGEKLPFTQDDVKIDGWAIESRVYAEDPYRGFLPSIGRLKRYGPPAEGPLDGSPAAGEGPAGRAIGGGAPIIRNDTGVREGSEISMFYDPMIAKLCTWGETREAATEAMGKALDGFVIDGIGHNVPFVAAIMQHPRWRSGEISTGFIAEEYPDGFAGAEPDAPMRARLAAVAVALAASSERRLAGTAPSLGEKLGLSVPGNRRIVFIGEDRFTVDPSEASVTVDGSDLGPLTCRWQRGDLAARALFGDDELHIRVDPITDGFRLRLRGIEIDARVYPPHLAKLADKMPVKEAPDTSNLLLCPMPGVVVWLAVAEGDKVEAGQTLAVIEAMKMENVLKAEHKAVVKSIPVKAGDSLAVDAVIMEFEQ</sequence>